<feature type="non-terminal residue" evidence="1">
    <location>
        <position position="1"/>
    </location>
</feature>
<dbReference type="EMBL" id="GBHO01012998">
    <property type="protein sequence ID" value="JAG30606.1"/>
    <property type="molecule type" value="Transcribed_RNA"/>
</dbReference>
<dbReference type="AlphaFoldDB" id="A0A0A9YG67"/>
<feature type="non-terminal residue" evidence="1">
    <location>
        <position position="122"/>
    </location>
</feature>
<accession>A0A0A9YG67</accession>
<reference evidence="1" key="2">
    <citation type="submission" date="2014-07" db="EMBL/GenBank/DDBJ databases">
        <authorList>
            <person name="Hull J."/>
        </authorList>
    </citation>
    <scope>NUCLEOTIDE SEQUENCE</scope>
</reference>
<evidence type="ECO:0008006" key="2">
    <source>
        <dbReference type="Google" id="ProtNLM"/>
    </source>
</evidence>
<organism evidence="1">
    <name type="scientific">Lygus hesperus</name>
    <name type="common">Western plant bug</name>
    <dbReference type="NCBI Taxonomy" id="30085"/>
    <lineage>
        <taxon>Eukaryota</taxon>
        <taxon>Metazoa</taxon>
        <taxon>Ecdysozoa</taxon>
        <taxon>Arthropoda</taxon>
        <taxon>Hexapoda</taxon>
        <taxon>Insecta</taxon>
        <taxon>Pterygota</taxon>
        <taxon>Neoptera</taxon>
        <taxon>Paraneoptera</taxon>
        <taxon>Hemiptera</taxon>
        <taxon>Heteroptera</taxon>
        <taxon>Panheteroptera</taxon>
        <taxon>Cimicomorpha</taxon>
        <taxon>Miridae</taxon>
        <taxon>Mirini</taxon>
        <taxon>Lygus</taxon>
    </lineage>
</organism>
<gene>
    <name evidence="1" type="ORF">CM83_104093</name>
</gene>
<name>A0A0A9YG67_LYGHE</name>
<proteinExistence type="predicted"/>
<protein>
    <recommendedName>
        <fullName evidence="2">Peptidase aspartic putative domain-containing protein</fullName>
    </recommendedName>
</protein>
<evidence type="ECO:0000313" key="1">
    <source>
        <dbReference type="EMBL" id="JAG30606.1"/>
    </source>
</evidence>
<sequence length="122" mass="13636">ERLPTARVSLNNCRHLSGLDLADEHFHEPGEIDALLGADIWPLIILSKKQFGPANTPVGLQSTLGYLLMGRSEVDVPVRQSPTTHLCFTAHVGPTLDEMLERFWRLEEVPVANHLRLDDSKC</sequence>
<reference evidence="1" key="1">
    <citation type="journal article" date="2014" name="PLoS ONE">
        <title>Transcriptome-Based Identification of ABC Transporters in the Western Tarnished Plant Bug Lygus hesperus.</title>
        <authorList>
            <person name="Hull J.J."/>
            <person name="Chaney K."/>
            <person name="Geib S.M."/>
            <person name="Fabrick J.A."/>
            <person name="Brent C.S."/>
            <person name="Walsh D."/>
            <person name="Lavine L.C."/>
        </authorList>
    </citation>
    <scope>NUCLEOTIDE SEQUENCE</scope>
</reference>